<dbReference type="Proteomes" id="UP000018936">
    <property type="component" value="Unassembled WGS sequence"/>
</dbReference>
<dbReference type="GO" id="GO:0045271">
    <property type="term" value="C:respiratory chain complex I"/>
    <property type="evidence" value="ECO:0007669"/>
    <property type="project" value="InterPro"/>
</dbReference>
<feature type="non-terminal residue" evidence="3">
    <location>
        <position position="1"/>
    </location>
</feature>
<organism evidence="3 4">
    <name type="scientific">Ophiophagus hannah</name>
    <name type="common">King cobra</name>
    <name type="synonym">Naja hannah</name>
    <dbReference type="NCBI Taxonomy" id="8665"/>
    <lineage>
        <taxon>Eukaryota</taxon>
        <taxon>Metazoa</taxon>
        <taxon>Chordata</taxon>
        <taxon>Craniata</taxon>
        <taxon>Vertebrata</taxon>
        <taxon>Euteleostomi</taxon>
        <taxon>Lepidosauria</taxon>
        <taxon>Squamata</taxon>
        <taxon>Bifurcata</taxon>
        <taxon>Unidentata</taxon>
        <taxon>Episquamata</taxon>
        <taxon>Toxicofera</taxon>
        <taxon>Serpentes</taxon>
        <taxon>Colubroidea</taxon>
        <taxon>Elapidae</taxon>
        <taxon>Elapinae</taxon>
        <taxon>Ophiophagus</taxon>
    </lineage>
</organism>
<dbReference type="OrthoDB" id="10255576at2759"/>
<dbReference type="InterPro" id="IPR007763">
    <property type="entry name" value="NDUFA12"/>
</dbReference>
<reference evidence="3 4" key="1">
    <citation type="journal article" date="2013" name="Proc. Natl. Acad. Sci. U.S.A.">
        <title>The king cobra genome reveals dynamic gene evolution and adaptation in the snake venom system.</title>
        <authorList>
            <person name="Vonk F.J."/>
            <person name="Casewell N.R."/>
            <person name="Henkel C.V."/>
            <person name="Heimberg A.M."/>
            <person name="Jansen H.J."/>
            <person name="McCleary R.J."/>
            <person name="Kerkkamp H.M."/>
            <person name="Vos R.A."/>
            <person name="Guerreiro I."/>
            <person name="Calvete J.J."/>
            <person name="Wuster W."/>
            <person name="Woods A.E."/>
            <person name="Logan J.M."/>
            <person name="Harrison R.A."/>
            <person name="Castoe T.A."/>
            <person name="de Koning A.P."/>
            <person name="Pollock D.D."/>
            <person name="Yandell M."/>
            <person name="Calderon D."/>
            <person name="Renjifo C."/>
            <person name="Currier R.B."/>
            <person name="Salgado D."/>
            <person name="Pla D."/>
            <person name="Sanz L."/>
            <person name="Hyder A.S."/>
            <person name="Ribeiro J.M."/>
            <person name="Arntzen J.W."/>
            <person name="van den Thillart G.E."/>
            <person name="Boetzer M."/>
            <person name="Pirovano W."/>
            <person name="Dirks R.P."/>
            <person name="Spaink H.P."/>
            <person name="Duboule D."/>
            <person name="McGlinn E."/>
            <person name="Kini R.M."/>
            <person name="Richardson M.K."/>
        </authorList>
    </citation>
    <scope>NUCLEOTIDE SEQUENCE</scope>
    <source>
        <tissue evidence="3">Blood</tissue>
    </source>
</reference>
<dbReference type="EMBL" id="AZIM01002689">
    <property type="protein sequence ID" value="ETE63549.1"/>
    <property type="molecule type" value="Genomic_DNA"/>
</dbReference>
<evidence type="ECO:0000256" key="1">
    <source>
        <dbReference type="ARBA" id="ARBA00007355"/>
    </source>
</evidence>
<accession>V8NMR1</accession>
<dbReference type="InterPro" id="IPR052618">
    <property type="entry name" value="ComplexI_NDUFA12"/>
</dbReference>
<dbReference type="AlphaFoldDB" id="V8NMR1"/>
<feature type="compositionally biased region" description="Polar residues" evidence="2">
    <location>
        <begin position="160"/>
        <end position="170"/>
    </location>
</feature>
<dbReference type="PANTHER" id="PTHR32470">
    <property type="entry name" value="ADH DEHYDROGENASE [UBIQUINONE] 1 ALPHA SUBCOMPLEX ASSEMBLY FACTOR 2"/>
    <property type="match status" value="1"/>
</dbReference>
<evidence type="ECO:0000256" key="2">
    <source>
        <dbReference type="SAM" id="MobiDB-lite"/>
    </source>
</evidence>
<dbReference type="PANTHER" id="PTHR32470:SF2">
    <property type="entry name" value="NADH DEHYDROGENASE [UBIQUINONE] 1 ALPHA SUBCOMPLEX ASSEMBLY FACTOR 2"/>
    <property type="match status" value="1"/>
</dbReference>
<evidence type="ECO:0000313" key="4">
    <source>
        <dbReference type="Proteomes" id="UP000018936"/>
    </source>
</evidence>
<feature type="compositionally biased region" description="Basic and acidic residues" evidence="2">
    <location>
        <begin position="141"/>
        <end position="152"/>
    </location>
</feature>
<sequence>SASRAPRVPFRFGETKGEPLFWFVASQRPSPGMSGVWRFLRLLKQRFIGPGSEYVGIDHFGNKYYRIPQHKTWAGQNIKERRIVKAVSLQEYQYESGAIPTEWEAWMKKRRNNAPTLEECIQNKNCRKEMKAKVEDLGEKSKLLQAKDREEGLEVGPLPTQITGHASASNYRKPERSEDPVSTANTFQPGAWMPADHKK</sequence>
<name>V8NMR1_OPHHA</name>
<feature type="region of interest" description="Disordered" evidence="2">
    <location>
        <begin position="141"/>
        <end position="199"/>
    </location>
</feature>
<keyword evidence="4" id="KW-1185">Reference proteome</keyword>
<dbReference type="Pfam" id="PF05071">
    <property type="entry name" value="NDUFA12"/>
    <property type="match status" value="1"/>
</dbReference>
<comment type="caution">
    <text evidence="3">The sequence shown here is derived from an EMBL/GenBank/DDBJ whole genome shotgun (WGS) entry which is preliminary data.</text>
</comment>
<gene>
    <name evidence="3" type="primary">NDUFAF2</name>
    <name evidence="3" type="ORF">L345_10685</name>
</gene>
<dbReference type="GO" id="GO:0005739">
    <property type="term" value="C:mitochondrion"/>
    <property type="evidence" value="ECO:0007669"/>
    <property type="project" value="TreeGrafter"/>
</dbReference>
<evidence type="ECO:0000313" key="3">
    <source>
        <dbReference type="EMBL" id="ETE63549.1"/>
    </source>
</evidence>
<comment type="similarity">
    <text evidence="1">Belongs to the complex I NDUFA12 subunit family.</text>
</comment>
<protein>
    <submittedName>
        <fullName evidence="3">Mimitin, mitochondrial</fullName>
    </submittedName>
</protein>
<dbReference type="GO" id="GO:0032981">
    <property type="term" value="P:mitochondrial respiratory chain complex I assembly"/>
    <property type="evidence" value="ECO:0007669"/>
    <property type="project" value="TreeGrafter"/>
</dbReference>
<proteinExistence type="inferred from homology"/>